<accession>A0ABU1XWY0</accession>
<dbReference type="Proteomes" id="UP001256588">
    <property type="component" value="Unassembled WGS sequence"/>
</dbReference>
<dbReference type="EMBL" id="JAVDWO010000004">
    <property type="protein sequence ID" value="MDR7192636.1"/>
    <property type="molecule type" value="Genomic_DNA"/>
</dbReference>
<keyword evidence="2" id="KW-1185">Reference proteome</keyword>
<comment type="caution">
    <text evidence="1">The sequence shown here is derived from an EMBL/GenBank/DDBJ whole genome shotgun (WGS) entry which is preliminary data.</text>
</comment>
<evidence type="ECO:0000313" key="2">
    <source>
        <dbReference type="Proteomes" id="UP001256588"/>
    </source>
</evidence>
<sequence>MRRLANAKLAEALAPVRHWLNQLARRLDIEADMQYRALVNARNPHAYARPRVDDELAQFERAKPEWVDKTDELAFQPTTRAPAQQGWPNISASAPQPLNKAFRNFHGNINAVTYPPGTVLYRIVDPNSADNSICWMTKAEFDKLSSKADWRRRFAVWANWNGNGEYVTYTVPPGRPLRAWDGKVASQQLEPGSEYVLEGGARQIVLDPTDLDIGGISPRQANHWGYSDFGESVGLVGVPTLKNNWYSQ</sequence>
<reference evidence="1 2" key="1">
    <citation type="submission" date="2023-07" db="EMBL/GenBank/DDBJ databases">
        <title>Sorghum-associated microbial communities from plants grown in Nebraska, USA.</title>
        <authorList>
            <person name="Schachtman D."/>
        </authorList>
    </citation>
    <scope>NUCLEOTIDE SEQUENCE [LARGE SCALE GENOMIC DNA]</scope>
    <source>
        <strain evidence="1 2">4099</strain>
    </source>
</reference>
<evidence type="ECO:0000313" key="1">
    <source>
        <dbReference type="EMBL" id="MDR7192636.1"/>
    </source>
</evidence>
<organism evidence="1 2">
    <name type="scientific">Luteimonas terrae</name>
    <dbReference type="NCBI Taxonomy" id="1530191"/>
    <lineage>
        <taxon>Bacteria</taxon>
        <taxon>Pseudomonadati</taxon>
        <taxon>Pseudomonadota</taxon>
        <taxon>Gammaproteobacteria</taxon>
        <taxon>Lysobacterales</taxon>
        <taxon>Lysobacteraceae</taxon>
        <taxon>Luteimonas</taxon>
    </lineage>
</organism>
<name>A0ABU1XWY0_9GAMM</name>
<protein>
    <submittedName>
        <fullName evidence="1">Uncharacterized protein</fullName>
    </submittedName>
</protein>
<proteinExistence type="predicted"/>
<gene>
    <name evidence="1" type="ORF">J2W68_001350</name>
</gene>